<accession>A0A8H7KIQ6</accession>
<feature type="signal peptide" evidence="4">
    <location>
        <begin position="1"/>
        <end position="34"/>
    </location>
</feature>
<feature type="chain" id="PRO_5034965546" description="Mid2 domain-containing protein" evidence="4">
    <location>
        <begin position="35"/>
        <end position="426"/>
    </location>
</feature>
<keyword evidence="3" id="KW-0472">Membrane</keyword>
<evidence type="ECO:0000256" key="2">
    <source>
        <dbReference type="SAM" id="MobiDB-lite"/>
    </source>
</evidence>
<reference evidence="5 6" key="1">
    <citation type="journal article" name="Sci. Rep.">
        <title>Telomere-to-telomere assembled and centromere annotated genomes of the two main subspecies of the button mushroom Agaricus bisporus reveal especially polymorphic chromosome ends.</title>
        <authorList>
            <person name="Sonnenberg A.S.M."/>
            <person name="Sedaghat-Telgerd N."/>
            <person name="Lavrijssen B."/>
            <person name="Ohm R.A."/>
            <person name="Hendrickx P.M."/>
            <person name="Scholtmeijer K."/>
            <person name="Baars J.J.P."/>
            <person name="van Peer A."/>
        </authorList>
    </citation>
    <scope>NUCLEOTIDE SEQUENCE [LARGE SCALE GENOMIC DNA]</scope>
    <source>
        <strain evidence="5 6">H119_p4</strain>
    </source>
</reference>
<comment type="caution">
    <text evidence="5">The sequence shown here is derived from an EMBL/GenBank/DDBJ whole genome shotgun (WGS) entry which is preliminary data.</text>
</comment>
<feature type="coiled-coil region" evidence="1">
    <location>
        <begin position="361"/>
        <end position="413"/>
    </location>
</feature>
<evidence type="ECO:0000313" key="5">
    <source>
        <dbReference type="EMBL" id="KAF7778479.1"/>
    </source>
</evidence>
<dbReference type="EMBL" id="JABXXO010000004">
    <property type="protein sequence ID" value="KAF7778479.1"/>
    <property type="molecule type" value="Genomic_DNA"/>
</dbReference>
<keyword evidence="3" id="KW-1133">Transmembrane helix</keyword>
<feature type="compositionally biased region" description="Pro residues" evidence="2">
    <location>
        <begin position="225"/>
        <end position="234"/>
    </location>
</feature>
<dbReference type="Proteomes" id="UP000629468">
    <property type="component" value="Unassembled WGS sequence"/>
</dbReference>
<evidence type="ECO:0000256" key="1">
    <source>
        <dbReference type="SAM" id="Coils"/>
    </source>
</evidence>
<feature type="transmembrane region" description="Helical" evidence="3">
    <location>
        <begin position="239"/>
        <end position="264"/>
    </location>
</feature>
<feature type="compositionally biased region" description="Polar residues" evidence="2">
    <location>
        <begin position="288"/>
        <end position="309"/>
    </location>
</feature>
<keyword evidence="3" id="KW-0812">Transmembrane</keyword>
<feature type="compositionally biased region" description="Basic residues" evidence="2">
    <location>
        <begin position="268"/>
        <end position="277"/>
    </location>
</feature>
<evidence type="ECO:0008006" key="7">
    <source>
        <dbReference type="Google" id="ProtNLM"/>
    </source>
</evidence>
<feature type="region of interest" description="Disordered" evidence="2">
    <location>
        <begin position="205"/>
        <end position="234"/>
    </location>
</feature>
<feature type="compositionally biased region" description="Low complexity" evidence="2">
    <location>
        <begin position="205"/>
        <end position="216"/>
    </location>
</feature>
<dbReference type="AlphaFoldDB" id="A0A8H7KIQ6"/>
<feature type="region of interest" description="Disordered" evidence="2">
    <location>
        <begin position="268"/>
        <end position="321"/>
    </location>
</feature>
<organism evidence="5 6">
    <name type="scientific">Agaricus bisporus var. burnettii</name>
    <dbReference type="NCBI Taxonomy" id="192524"/>
    <lineage>
        <taxon>Eukaryota</taxon>
        <taxon>Fungi</taxon>
        <taxon>Dikarya</taxon>
        <taxon>Basidiomycota</taxon>
        <taxon>Agaricomycotina</taxon>
        <taxon>Agaricomycetes</taxon>
        <taxon>Agaricomycetidae</taxon>
        <taxon>Agaricales</taxon>
        <taxon>Agaricineae</taxon>
        <taxon>Agaricaceae</taxon>
        <taxon>Agaricus</taxon>
    </lineage>
</organism>
<evidence type="ECO:0000256" key="3">
    <source>
        <dbReference type="SAM" id="Phobius"/>
    </source>
</evidence>
<gene>
    <name evidence="5" type="ORF">Agabi119p4_2824</name>
</gene>
<keyword evidence="1" id="KW-0175">Coiled coil</keyword>
<proteinExistence type="predicted"/>
<protein>
    <recommendedName>
        <fullName evidence="7">Mid2 domain-containing protein</fullName>
    </recommendedName>
</protein>
<sequence length="426" mass="46962">MPTGSVFFHERYPSLTVFTLFLLYFFTLLQPVAAVLKNVTIDDQKGDARTEKAPKFAPDFAWANQACVGCKVGYDPGRLFDNTATAATFMPDKGVINNTVEFDFNGTAIYIFFTLFYNEGEQVTVNTECNFTLDNESPVFFNHSGDPTVPAQKKRDYHTLVFSKTGLEYKPHRMLISMSDVTYHVFLSFDYAQYTIDEAVDLPTSTTDVVPSPTSTQSLVDSPSSSPPSSPSPKIPKTIIGIVVGGVLGGLAVLAGFLGLLLFYRRGSNRSPKRRKPGPATPRPFVYSQRTNPSQSTSSPPLTRAINPTSAPPPPEAARPLSIATPNLAQAWNVDAHRSSFQSLPSYPGSNRPGSLVEHRIRDANRRMQNLTVEIATTSSQSSKARTSSSRATAELVEEVKRLRREIQILKQSQRSPLDPPPQYDE</sequence>
<name>A0A8H7KIQ6_AGABI</name>
<evidence type="ECO:0000313" key="6">
    <source>
        <dbReference type="Proteomes" id="UP000629468"/>
    </source>
</evidence>
<keyword evidence="4" id="KW-0732">Signal</keyword>
<evidence type="ECO:0000256" key="4">
    <source>
        <dbReference type="SAM" id="SignalP"/>
    </source>
</evidence>
<dbReference type="Gene3D" id="2.60.120.260">
    <property type="entry name" value="Galactose-binding domain-like"/>
    <property type="match status" value="1"/>
</dbReference>